<dbReference type="AlphaFoldDB" id="A0A7R9H559"/>
<reference evidence="1" key="1">
    <citation type="submission" date="2020-11" db="EMBL/GenBank/DDBJ databases">
        <authorList>
            <person name="Tran Van P."/>
        </authorList>
    </citation>
    <scope>NUCLEOTIDE SEQUENCE</scope>
</reference>
<proteinExistence type="predicted"/>
<name>A0A7R9H559_TIMCR</name>
<protein>
    <submittedName>
        <fullName evidence="1">Uncharacterized protein</fullName>
    </submittedName>
</protein>
<gene>
    <name evidence="1" type="ORF">TCEB3V08_LOCUS9432</name>
</gene>
<accession>A0A7R9H559</accession>
<dbReference type="InterPro" id="IPR036034">
    <property type="entry name" value="PDZ_sf"/>
</dbReference>
<dbReference type="Gene3D" id="2.30.42.10">
    <property type="match status" value="1"/>
</dbReference>
<organism evidence="1">
    <name type="scientific">Timema cristinae</name>
    <name type="common">Walking stick</name>
    <dbReference type="NCBI Taxonomy" id="61476"/>
    <lineage>
        <taxon>Eukaryota</taxon>
        <taxon>Metazoa</taxon>
        <taxon>Ecdysozoa</taxon>
        <taxon>Arthropoda</taxon>
        <taxon>Hexapoda</taxon>
        <taxon>Insecta</taxon>
        <taxon>Pterygota</taxon>
        <taxon>Neoptera</taxon>
        <taxon>Polyneoptera</taxon>
        <taxon>Phasmatodea</taxon>
        <taxon>Timematodea</taxon>
        <taxon>Timematoidea</taxon>
        <taxon>Timematidae</taxon>
        <taxon>Timema</taxon>
    </lineage>
</organism>
<evidence type="ECO:0000313" key="1">
    <source>
        <dbReference type="EMBL" id="CAD7408229.1"/>
    </source>
</evidence>
<dbReference type="EMBL" id="OC320508">
    <property type="protein sequence ID" value="CAD7408229.1"/>
    <property type="molecule type" value="Genomic_DNA"/>
</dbReference>
<sequence>MQPLGKTSGSPFIRKPHSIRLVEIPATNEGHRSIKLSLETAGNLPANPEPYGCRGLRISESVVFDIHNVDGYKRLCVRIEATQFLFFSESSEADA</sequence>